<dbReference type="SUPFAM" id="SSF55729">
    <property type="entry name" value="Acyl-CoA N-acyltransferases (Nat)"/>
    <property type="match status" value="1"/>
</dbReference>
<dbReference type="Gene3D" id="3.40.630.30">
    <property type="match status" value="1"/>
</dbReference>
<evidence type="ECO:0000256" key="3">
    <source>
        <dbReference type="ARBA" id="ARBA00017677"/>
    </source>
</evidence>
<organism evidence="10 11">
    <name type="scientific">Pseudoxanthomonas mexicana</name>
    <dbReference type="NCBI Taxonomy" id="128785"/>
    <lineage>
        <taxon>Bacteria</taxon>
        <taxon>Pseudomonadati</taxon>
        <taxon>Pseudomonadota</taxon>
        <taxon>Gammaproteobacteria</taxon>
        <taxon>Lysobacterales</taxon>
        <taxon>Lysobacteraceae</taxon>
        <taxon>Pseudoxanthomonas</taxon>
    </lineage>
</organism>
<evidence type="ECO:0000256" key="8">
    <source>
        <dbReference type="ARBA" id="ARBA00048923"/>
    </source>
</evidence>
<reference evidence="10 11" key="1">
    <citation type="submission" date="2020-08" db="EMBL/GenBank/DDBJ databases">
        <title>Streptomycin Non-resistant strain, P. mexicana.</title>
        <authorList>
            <person name="Ganesh-Kumar S."/>
            <person name="Zhe T."/>
            <person name="Yu Z."/>
            <person name="Min Y."/>
        </authorList>
    </citation>
    <scope>NUCLEOTIDE SEQUENCE [LARGE SCALE GENOMIC DNA]</scope>
    <source>
        <strain evidence="10 11">GTZY2</strain>
    </source>
</reference>
<evidence type="ECO:0000256" key="1">
    <source>
        <dbReference type="ARBA" id="ARBA00011738"/>
    </source>
</evidence>
<dbReference type="Proteomes" id="UP000515838">
    <property type="component" value="Chromosome"/>
</dbReference>
<dbReference type="InterPro" id="IPR016181">
    <property type="entry name" value="Acyl_CoA_acyltransferase"/>
</dbReference>
<dbReference type="GO" id="GO:0046677">
    <property type="term" value="P:response to antibiotic"/>
    <property type="evidence" value="ECO:0007669"/>
    <property type="project" value="UniProtKB-KW"/>
</dbReference>
<dbReference type="CDD" id="cd04301">
    <property type="entry name" value="NAT_SF"/>
    <property type="match status" value="1"/>
</dbReference>
<evidence type="ECO:0000313" key="11">
    <source>
        <dbReference type="Proteomes" id="UP000515838"/>
    </source>
</evidence>
<gene>
    <name evidence="10" type="ORF">IAE60_18110</name>
</gene>
<sequence>MRAELWPEADPGDLRAEALAWDATAGVALLAFDGAGRPVGMAEATLRHDYVNGTESSPVGFLEAWYVDAACRGRGIGRALIAAVETWTREQGCTELASDALIDNAASHAAHAACGFEETERVVYFRKPLQA</sequence>
<name>A0A7G9TI53_PSEMX</name>
<accession>A0A7G9TI53</accession>
<dbReference type="EMBL" id="CP060731">
    <property type="protein sequence ID" value="QNN79778.1"/>
    <property type="molecule type" value="Genomic_DNA"/>
</dbReference>
<dbReference type="PIRSF" id="PIRSF000452">
    <property type="entry name" value="6-N-acetyltransf"/>
    <property type="match status" value="1"/>
</dbReference>
<evidence type="ECO:0000256" key="7">
    <source>
        <dbReference type="ARBA" id="ARBA00029660"/>
    </source>
</evidence>
<dbReference type="PANTHER" id="PTHR43877:SF1">
    <property type="entry name" value="ACETYLTRANSFERASE"/>
    <property type="match status" value="1"/>
</dbReference>
<comment type="catalytic activity">
    <reaction evidence="8">
        <text>kanamycin B + acetyl-CoA = N(6')-acetylkanamycin B + CoA + H(+)</text>
        <dbReference type="Rhea" id="RHEA:16449"/>
        <dbReference type="ChEBI" id="CHEBI:15378"/>
        <dbReference type="ChEBI" id="CHEBI:57287"/>
        <dbReference type="ChEBI" id="CHEBI:57288"/>
        <dbReference type="ChEBI" id="CHEBI:58390"/>
        <dbReference type="ChEBI" id="CHEBI:58549"/>
        <dbReference type="EC" id="2.3.1.82"/>
    </reaction>
</comment>
<dbReference type="AlphaFoldDB" id="A0A7G9TI53"/>
<dbReference type="Pfam" id="PF00583">
    <property type="entry name" value="Acetyltransf_1"/>
    <property type="match status" value="1"/>
</dbReference>
<keyword evidence="5" id="KW-0046">Antibiotic resistance</keyword>
<evidence type="ECO:0000259" key="9">
    <source>
        <dbReference type="PROSITE" id="PS51186"/>
    </source>
</evidence>
<comment type="subunit">
    <text evidence="1">Homodimer.</text>
</comment>
<evidence type="ECO:0000313" key="10">
    <source>
        <dbReference type="EMBL" id="QNN79778.1"/>
    </source>
</evidence>
<evidence type="ECO:0000256" key="5">
    <source>
        <dbReference type="ARBA" id="ARBA00023251"/>
    </source>
</evidence>
<evidence type="ECO:0000256" key="6">
    <source>
        <dbReference type="ARBA" id="ARBA00023315"/>
    </source>
</evidence>
<protein>
    <recommendedName>
        <fullName evidence="3">Aminoglycoside N(6')-acetyltransferase type 1</fullName>
        <ecNumber evidence="2">2.3.1.82</ecNumber>
    </recommendedName>
    <alternativeName>
        <fullName evidence="7">Aminoglycoside resistance protein</fullName>
    </alternativeName>
</protein>
<evidence type="ECO:0000256" key="2">
    <source>
        <dbReference type="ARBA" id="ARBA00012888"/>
    </source>
</evidence>
<keyword evidence="6" id="KW-0012">Acyltransferase</keyword>
<dbReference type="GeneID" id="81472910"/>
<keyword evidence="4 10" id="KW-0808">Transferase</keyword>
<proteinExistence type="predicted"/>
<dbReference type="PROSITE" id="PS51186">
    <property type="entry name" value="GNAT"/>
    <property type="match status" value="1"/>
</dbReference>
<dbReference type="InterPro" id="IPR000182">
    <property type="entry name" value="GNAT_dom"/>
</dbReference>
<dbReference type="EC" id="2.3.1.82" evidence="2"/>
<evidence type="ECO:0000256" key="4">
    <source>
        <dbReference type="ARBA" id="ARBA00022679"/>
    </source>
</evidence>
<dbReference type="GO" id="GO:0047663">
    <property type="term" value="F:aminoglycoside 6'-N-acetyltransferase activity"/>
    <property type="evidence" value="ECO:0007669"/>
    <property type="project" value="UniProtKB-EC"/>
</dbReference>
<dbReference type="NCBIfam" id="NF043067">
    <property type="entry name" value="AAC_6p_group_E"/>
    <property type="match status" value="1"/>
</dbReference>
<dbReference type="OrthoDB" id="118633at2"/>
<feature type="domain" description="N-acetyltransferase" evidence="9">
    <location>
        <begin position="1"/>
        <end position="131"/>
    </location>
</feature>
<dbReference type="PANTHER" id="PTHR43877">
    <property type="entry name" value="AMINOALKYLPHOSPHONATE N-ACETYLTRANSFERASE-RELATED-RELATED"/>
    <property type="match status" value="1"/>
</dbReference>
<dbReference type="InterPro" id="IPR050832">
    <property type="entry name" value="Bact_Acetyltransf"/>
</dbReference>
<dbReference type="InterPro" id="IPR024170">
    <property type="entry name" value="Aminoglycoside_N6-AcTrfrase"/>
</dbReference>
<dbReference type="RefSeq" id="WP_162110467.1">
    <property type="nucleotide sequence ID" value="NZ_CP060731.1"/>
</dbReference>